<dbReference type="Proteomes" id="UP000887579">
    <property type="component" value="Unplaced"/>
</dbReference>
<evidence type="ECO:0000313" key="1">
    <source>
        <dbReference type="Proteomes" id="UP000887579"/>
    </source>
</evidence>
<proteinExistence type="predicted"/>
<protein>
    <submittedName>
        <fullName evidence="2">Protein kinase domain-containing protein</fullName>
    </submittedName>
</protein>
<dbReference type="WBParaSite" id="ES5_v2.g28432.t1">
    <property type="protein sequence ID" value="ES5_v2.g28432.t1"/>
    <property type="gene ID" value="ES5_v2.g28432"/>
</dbReference>
<organism evidence="1 2">
    <name type="scientific">Panagrolaimus sp. ES5</name>
    <dbReference type="NCBI Taxonomy" id="591445"/>
    <lineage>
        <taxon>Eukaryota</taxon>
        <taxon>Metazoa</taxon>
        <taxon>Ecdysozoa</taxon>
        <taxon>Nematoda</taxon>
        <taxon>Chromadorea</taxon>
        <taxon>Rhabditida</taxon>
        <taxon>Tylenchina</taxon>
        <taxon>Panagrolaimomorpha</taxon>
        <taxon>Panagrolaimoidea</taxon>
        <taxon>Panagrolaimidae</taxon>
        <taxon>Panagrolaimus</taxon>
    </lineage>
</organism>
<reference evidence="2" key="1">
    <citation type="submission" date="2022-11" db="UniProtKB">
        <authorList>
            <consortium name="WormBaseParasite"/>
        </authorList>
    </citation>
    <scope>IDENTIFICATION</scope>
</reference>
<sequence>MAKKGVPLDTVAFTNGTQSESQAMISERSENVEEQQIIVGSELPTSGIVNDNLLWDTRVALGAGGFGDVYKCLYRNNDKYLYVAVKVAKNDSPDAFNERECMARLKHP</sequence>
<accession>A0AC34GFH3</accession>
<name>A0AC34GFH3_9BILA</name>
<evidence type="ECO:0000313" key="2">
    <source>
        <dbReference type="WBParaSite" id="ES5_v2.g28432.t1"/>
    </source>
</evidence>